<organism evidence="1 2">
    <name type="scientific">Hymenobacter terrestris</name>
    <dbReference type="NCBI Taxonomy" id="2748310"/>
    <lineage>
        <taxon>Bacteria</taxon>
        <taxon>Pseudomonadati</taxon>
        <taxon>Bacteroidota</taxon>
        <taxon>Cytophagia</taxon>
        <taxon>Cytophagales</taxon>
        <taxon>Hymenobacteraceae</taxon>
        <taxon>Hymenobacter</taxon>
    </lineage>
</organism>
<evidence type="ECO:0000313" key="2">
    <source>
        <dbReference type="Proteomes" id="UP000626554"/>
    </source>
</evidence>
<dbReference type="EMBL" id="JABKAV010000011">
    <property type="protein sequence ID" value="NVO84463.1"/>
    <property type="molecule type" value="Genomic_DNA"/>
</dbReference>
<comment type="caution">
    <text evidence="1">The sequence shown here is derived from an EMBL/GenBank/DDBJ whole genome shotgun (WGS) entry which is preliminary data.</text>
</comment>
<sequence>MTDSAFASLMQGVKPTAYAEELRRFAVRCQQEPLRVRLLSPTEAALAVGRLDLEAGYYPSGFHIEYRVGKWQLVAYYPSK</sequence>
<protein>
    <submittedName>
        <fullName evidence="1">Uncharacterized protein</fullName>
    </submittedName>
</protein>
<reference evidence="1 2" key="1">
    <citation type="submission" date="2020-05" db="EMBL/GenBank/DDBJ databases">
        <title>Hymenobacter terrestris sp. nov. and Hymenobacter lapidiphilus sp. nov., isolated from regoliths in Antarctica.</title>
        <authorList>
            <person name="Sedlacek I."/>
            <person name="Pantucek R."/>
            <person name="Zeman M."/>
            <person name="Holochova P."/>
            <person name="Kralova S."/>
            <person name="Stankova E."/>
            <person name="Sedo O."/>
            <person name="Micenkova L."/>
            <person name="Svec P."/>
            <person name="Gupta V."/>
            <person name="Sood U."/>
            <person name="Korpole U.S."/>
            <person name="Lal R."/>
        </authorList>
    </citation>
    <scope>NUCLEOTIDE SEQUENCE [LARGE SCALE GENOMIC DNA]</scope>
    <source>
        <strain evidence="1 2">P5252</strain>
    </source>
</reference>
<dbReference type="Proteomes" id="UP000626554">
    <property type="component" value="Unassembled WGS sequence"/>
</dbReference>
<keyword evidence="2" id="KW-1185">Reference proteome</keyword>
<accession>A0ABX2Q0X1</accession>
<proteinExistence type="predicted"/>
<evidence type="ECO:0000313" key="1">
    <source>
        <dbReference type="EMBL" id="NVO84463.1"/>
    </source>
</evidence>
<gene>
    <name evidence="1" type="ORF">HW556_06185</name>
</gene>
<name>A0ABX2Q0X1_9BACT</name>
<dbReference type="RefSeq" id="WP_176898996.1">
    <property type="nucleotide sequence ID" value="NZ_JABKAV010000011.1"/>
</dbReference>